<keyword evidence="1" id="KW-0812">Transmembrane</keyword>
<gene>
    <name evidence="2" type="ORF">MEDL_14370</name>
</gene>
<dbReference type="CDD" id="cd00229">
    <property type="entry name" value="SGNH_hydrolase"/>
    <property type="match status" value="1"/>
</dbReference>
<evidence type="ECO:0000313" key="2">
    <source>
        <dbReference type="EMBL" id="CAG2199739.1"/>
    </source>
</evidence>
<dbReference type="Gene3D" id="3.40.50.1110">
    <property type="entry name" value="SGNH hydrolase"/>
    <property type="match status" value="1"/>
</dbReference>
<keyword evidence="1" id="KW-1133">Transmembrane helix</keyword>
<keyword evidence="3" id="KW-1185">Reference proteome</keyword>
<reference evidence="2" key="1">
    <citation type="submission" date="2021-03" db="EMBL/GenBank/DDBJ databases">
        <authorList>
            <person name="Bekaert M."/>
        </authorList>
    </citation>
    <scope>NUCLEOTIDE SEQUENCE</scope>
</reference>
<comment type="caution">
    <text evidence="2">The sequence shown here is derived from an EMBL/GenBank/DDBJ whole genome shotgun (WGS) entry which is preliminary data.</text>
</comment>
<evidence type="ECO:0000256" key="1">
    <source>
        <dbReference type="SAM" id="Phobius"/>
    </source>
</evidence>
<organism evidence="2 3">
    <name type="scientific">Mytilus edulis</name>
    <name type="common">Blue mussel</name>
    <dbReference type="NCBI Taxonomy" id="6550"/>
    <lineage>
        <taxon>Eukaryota</taxon>
        <taxon>Metazoa</taxon>
        <taxon>Spiralia</taxon>
        <taxon>Lophotrochozoa</taxon>
        <taxon>Mollusca</taxon>
        <taxon>Bivalvia</taxon>
        <taxon>Autobranchia</taxon>
        <taxon>Pteriomorphia</taxon>
        <taxon>Mytilida</taxon>
        <taxon>Mytiloidea</taxon>
        <taxon>Mytilidae</taxon>
        <taxon>Mytilinae</taxon>
        <taxon>Mytilus</taxon>
    </lineage>
</organism>
<sequence length="518" mass="58867">MDAQHAEVNTQLIFVRDIKMAKQRDTFSLGFSPVKVENLEIYLHDYPLLENASYLLSGFKFGFSLHYSGPRLPTDSKNLKSAIERPDILLQKIKKEIDAGRVAGPFKFRPIPTLRISPLGLVPKGKDDYGPLTRRSNFTQTVPGGPHLVSAYSREGRWAHGLWARTLHKRGLLSNITFLELFPVMVAIILWGSELRNKKVLFHIDNEGAVHIINKKSSKSSDVMILVRRLVLETLHHNILIKAYHVPELEPPQRRANVVLMTKLLKNGEGGRQVHLSVTSGFLGENNFKIFNFFICTYRTEVNNIITNSLNSFRFVGHELQSTVWIMGSSIPHWAGITAASRSGGKNLNLDRLGVQVKWITKSGMKWKDLDSSFESEIKKWPAPNYIFIHLGANDLVFMKSKELIENIKCSILRIKVFAPDIRIIWSDILPRPYWHGTLRPKLVEIVRKRVNCAVRSFIKTEGQYISRYPAIKASEHNLIRHDGCHLSQVGIGIFLNNIQAAIETFIIGVAKVFPQDK</sequence>
<name>A0A8S3QZS4_MYTED</name>
<dbReference type="AlphaFoldDB" id="A0A8S3QZS4"/>
<dbReference type="OrthoDB" id="6057996at2759"/>
<dbReference type="EMBL" id="CAJPWZ010000722">
    <property type="protein sequence ID" value="CAG2199739.1"/>
    <property type="molecule type" value="Genomic_DNA"/>
</dbReference>
<dbReference type="CDD" id="cd09275">
    <property type="entry name" value="RNase_HI_RT_DIRS1"/>
    <property type="match status" value="1"/>
</dbReference>
<dbReference type="SUPFAM" id="SSF52266">
    <property type="entry name" value="SGNH hydrolase"/>
    <property type="match status" value="1"/>
</dbReference>
<dbReference type="InterPro" id="IPR036514">
    <property type="entry name" value="SGNH_hydro_sf"/>
</dbReference>
<proteinExistence type="predicted"/>
<feature type="transmembrane region" description="Helical" evidence="1">
    <location>
        <begin position="172"/>
        <end position="192"/>
    </location>
</feature>
<evidence type="ECO:0000313" key="3">
    <source>
        <dbReference type="Proteomes" id="UP000683360"/>
    </source>
</evidence>
<accession>A0A8S3QZS4</accession>
<dbReference type="Proteomes" id="UP000683360">
    <property type="component" value="Unassembled WGS sequence"/>
</dbReference>
<evidence type="ECO:0008006" key="4">
    <source>
        <dbReference type="Google" id="ProtNLM"/>
    </source>
</evidence>
<protein>
    <recommendedName>
        <fullName evidence="4">SGNH hydrolase-type esterase domain-containing protein</fullName>
    </recommendedName>
</protein>
<keyword evidence="1" id="KW-0472">Membrane</keyword>